<gene>
    <name evidence="2" type="ORF">Cco03nite_35030</name>
</gene>
<proteinExistence type="predicted"/>
<accession>A0A8J3KQK8</accession>
<dbReference type="RefSeq" id="WP_203693160.1">
    <property type="nucleotide sequence ID" value="NZ_BAAALC010000012.1"/>
</dbReference>
<dbReference type="InterPro" id="IPR009061">
    <property type="entry name" value="DNA-bd_dom_put_sf"/>
</dbReference>
<dbReference type="AlphaFoldDB" id="A0A8J3KQK8"/>
<organism evidence="2 3">
    <name type="scientific">Catellatospora coxensis</name>
    <dbReference type="NCBI Taxonomy" id="310354"/>
    <lineage>
        <taxon>Bacteria</taxon>
        <taxon>Bacillati</taxon>
        <taxon>Actinomycetota</taxon>
        <taxon>Actinomycetes</taxon>
        <taxon>Micromonosporales</taxon>
        <taxon>Micromonosporaceae</taxon>
        <taxon>Catellatospora</taxon>
    </lineage>
</organism>
<sequence>MKVYALAVPSRLSLDRFARQAGLHPVLVQRYVALGLVDADRDAAGGLWFRPAELHRVARVQRLHADLSLNYTAIGLVMDLLDRVDELQTALRRSERRGHEQADAEVAGGAA</sequence>
<feature type="region of interest" description="Disordered" evidence="1">
    <location>
        <begin position="92"/>
        <end position="111"/>
    </location>
</feature>
<reference evidence="2 3" key="1">
    <citation type="submission" date="2021-01" db="EMBL/GenBank/DDBJ databases">
        <title>Whole genome shotgun sequence of Catellatospora coxensis NBRC 107359.</title>
        <authorList>
            <person name="Komaki H."/>
            <person name="Tamura T."/>
        </authorList>
    </citation>
    <scope>NUCLEOTIDE SEQUENCE [LARGE SCALE GENOMIC DNA]</scope>
    <source>
        <strain evidence="2 3">NBRC 107359</strain>
    </source>
</reference>
<protein>
    <recommendedName>
        <fullName evidence="4">MerR-like DNA binding protein</fullName>
    </recommendedName>
</protein>
<evidence type="ECO:0008006" key="4">
    <source>
        <dbReference type="Google" id="ProtNLM"/>
    </source>
</evidence>
<evidence type="ECO:0000313" key="3">
    <source>
        <dbReference type="Proteomes" id="UP000630887"/>
    </source>
</evidence>
<evidence type="ECO:0000256" key="1">
    <source>
        <dbReference type="SAM" id="MobiDB-lite"/>
    </source>
</evidence>
<dbReference type="Proteomes" id="UP000630887">
    <property type="component" value="Unassembled WGS sequence"/>
</dbReference>
<keyword evidence="3" id="KW-1185">Reference proteome</keyword>
<comment type="caution">
    <text evidence="2">The sequence shown here is derived from an EMBL/GenBank/DDBJ whole genome shotgun (WGS) entry which is preliminary data.</text>
</comment>
<name>A0A8J3KQK8_9ACTN</name>
<dbReference type="EMBL" id="BONI01000027">
    <property type="protein sequence ID" value="GIG06803.1"/>
    <property type="molecule type" value="Genomic_DNA"/>
</dbReference>
<evidence type="ECO:0000313" key="2">
    <source>
        <dbReference type="EMBL" id="GIG06803.1"/>
    </source>
</evidence>
<dbReference type="Gene3D" id="1.10.1660.10">
    <property type="match status" value="1"/>
</dbReference>
<dbReference type="Pfam" id="PF13591">
    <property type="entry name" value="MerR_2"/>
    <property type="match status" value="1"/>
</dbReference>
<dbReference type="SUPFAM" id="SSF46955">
    <property type="entry name" value="Putative DNA-binding domain"/>
    <property type="match status" value="1"/>
</dbReference>